<dbReference type="EMBL" id="JAWRVI010000089">
    <property type="protein sequence ID" value="KAK4078024.1"/>
    <property type="molecule type" value="Genomic_DNA"/>
</dbReference>
<evidence type="ECO:0000313" key="3">
    <source>
        <dbReference type="Proteomes" id="UP001287286"/>
    </source>
</evidence>
<evidence type="ECO:0000256" key="1">
    <source>
        <dbReference type="SAM" id="MobiDB-lite"/>
    </source>
</evidence>
<keyword evidence="3" id="KW-1185">Reference proteome</keyword>
<organism evidence="2 3">
    <name type="scientific">Purpureocillium lilacinum</name>
    <name type="common">Paecilomyces lilacinus</name>
    <dbReference type="NCBI Taxonomy" id="33203"/>
    <lineage>
        <taxon>Eukaryota</taxon>
        <taxon>Fungi</taxon>
        <taxon>Dikarya</taxon>
        <taxon>Ascomycota</taxon>
        <taxon>Pezizomycotina</taxon>
        <taxon>Sordariomycetes</taxon>
        <taxon>Hypocreomycetidae</taxon>
        <taxon>Hypocreales</taxon>
        <taxon>Ophiocordycipitaceae</taxon>
        <taxon>Purpureocillium</taxon>
    </lineage>
</organism>
<sequence>MDKEASNRRHVQEWACSPRALREHWPAVAVAVAPCLPSSTAAKGRRHRVSPELSTKGLCPEVESRPSVVRVQKTHARNQMQPSPVMRMPEPMPQPEMPWIGVKARTRHRKWLRRQADAKAHAHLWPADPWHREMARPVGGRLDVKWTNMTCTSATKAFAPATAAVGPWPQVNAPGWLPEERAGVASVPFSGGSIHCARARNLTCCEINRRASCKPGAPPVMLAGAALCFYIT</sequence>
<evidence type="ECO:0000313" key="2">
    <source>
        <dbReference type="EMBL" id="KAK4078024.1"/>
    </source>
</evidence>
<dbReference type="Proteomes" id="UP001287286">
    <property type="component" value="Unassembled WGS sequence"/>
</dbReference>
<gene>
    <name evidence="2" type="ORF">Purlil1_12132</name>
</gene>
<accession>A0ABR0BHR5</accession>
<reference evidence="2 3" key="1">
    <citation type="journal article" date="2024" name="Microbiol. Resour. Announc.">
        <title>Genome annotations for the ascomycete fungi Trichoderma harzianum, Trichoderma aggressivum, and Purpureocillium lilacinum.</title>
        <authorList>
            <person name="Beijen E.P.W."/>
            <person name="Ohm R.A."/>
        </authorList>
    </citation>
    <scope>NUCLEOTIDE SEQUENCE [LARGE SCALE GENOMIC DNA]</scope>
    <source>
        <strain evidence="2 3">CBS 150709</strain>
    </source>
</reference>
<comment type="caution">
    <text evidence="2">The sequence shown here is derived from an EMBL/GenBank/DDBJ whole genome shotgun (WGS) entry which is preliminary data.</text>
</comment>
<protein>
    <submittedName>
        <fullName evidence="2">Uncharacterized protein</fullName>
    </submittedName>
</protein>
<name>A0ABR0BHR5_PURLI</name>
<feature type="region of interest" description="Disordered" evidence="1">
    <location>
        <begin position="64"/>
        <end position="94"/>
    </location>
</feature>
<proteinExistence type="predicted"/>